<dbReference type="EMBL" id="UGGP01000001">
    <property type="protein sequence ID" value="STO07789.1"/>
    <property type="molecule type" value="Genomic_DNA"/>
</dbReference>
<dbReference type="PIRSF" id="PIRSF021332">
    <property type="entry name" value="DUF1054"/>
    <property type="match status" value="1"/>
</dbReference>
<name>A0A377FSK6_9BACL</name>
<comment type="similarity">
    <text evidence="1">Belongs to the UPF0637 family.</text>
</comment>
<dbReference type="Gene3D" id="3.30.930.20">
    <property type="entry name" value="Protein of unknown function DUF1054"/>
    <property type="match status" value="1"/>
</dbReference>
<dbReference type="RefSeq" id="WP_024371424.1">
    <property type="nucleotide sequence ID" value="NZ_UGGP01000001.1"/>
</dbReference>
<reference evidence="2 3" key="1">
    <citation type="submission" date="2018-06" db="EMBL/GenBank/DDBJ databases">
        <authorList>
            <consortium name="Pathogen Informatics"/>
            <person name="Doyle S."/>
        </authorList>
    </citation>
    <scope>NUCLEOTIDE SEQUENCE [LARGE SCALE GENOMIC DNA]</scope>
    <source>
        <strain evidence="2 3">NCTC13163</strain>
    </source>
</reference>
<evidence type="ECO:0000313" key="3">
    <source>
        <dbReference type="Proteomes" id="UP000254060"/>
    </source>
</evidence>
<gene>
    <name evidence="2" type="primary">yktB</name>
    <name evidence="2" type="ORF">NCTC13163_01147</name>
</gene>
<dbReference type="Proteomes" id="UP000254060">
    <property type="component" value="Unassembled WGS sequence"/>
</dbReference>
<dbReference type="InterPro" id="IPR053707">
    <property type="entry name" value="UPF0637_domain_sf"/>
</dbReference>
<sequence length="201" mass="23293">MFTTQQFDVFTKDGLDARMEGIRSNIQPLFHQIYEEVGPQLEADVGIPLYLHVAKHARRTVNPPKDTWMAICHDKRGYKKHPHFQVGLFDDRVFVWLAFIYEMPNKEAIGERLMSLDLKSQFPDFHISGDHMKKDAFLLEDMSDEAVETMTARFKDVKKADFLIGRQLPADASILQNEAAFLALIEDTYSRLMPIYRDLVL</sequence>
<dbReference type="AlphaFoldDB" id="A0A377FSK6"/>
<dbReference type="Pfam" id="PF06335">
    <property type="entry name" value="DUF1054"/>
    <property type="match status" value="1"/>
</dbReference>
<dbReference type="OrthoDB" id="9812818at2"/>
<accession>A0A377FSK6</accession>
<organism evidence="2 3">
    <name type="scientific">Exiguobacterium aurantiacum</name>
    <dbReference type="NCBI Taxonomy" id="33987"/>
    <lineage>
        <taxon>Bacteria</taxon>
        <taxon>Bacillati</taxon>
        <taxon>Bacillota</taxon>
        <taxon>Bacilli</taxon>
        <taxon>Bacillales</taxon>
        <taxon>Bacillales Family XII. Incertae Sedis</taxon>
        <taxon>Exiguobacterium</taxon>
    </lineage>
</organism>
<evidence type="ECO:0000256" key="1">
    <source>
        <dbReference type="HAMAP-Rule" id="MF_01851"/>
    </source>
</evidence>
<evidence type="ECO:0000313" key="2">
    <source>
        <dbReference type="EMBL" id="STO07789.1"/>
    </source>
</evidence>
<proteinExistence type="inferred from homology"/>
<dbReference type="HAMAP" id="MF_01851">
    <property type="entry name" value="UPF0637"/>
    <property type="match status" value="1"/>
</dbReference>
<dbReference type="SUPFAM" id="SSF142913">
    <property type="entry name" value="YktB/PF0168-like"/>
    <property type="match status" value="1"/>
</dbReference>
<protein>
    <recommendedName>
        <fullName evidence="1">UPF0637 protein NCTC13163_01147</fullName>
    </recommendedName>
</protein>
<dbReference type="STRING" id="1397694.GCA_000702585_01652"/>
<dbReference type="InterPro" id="IPR009403">
    <property type="entry name" value="UPF0637"/>
</dbReference>